<sequence>MMLPHKNQNEERISMELGLREKVVVVTGGSSGIGEAIAKKFGAEGARVALTYANGSQAAERIVREIEGYGTEALAVRYDLNDDRSMEEAVNAVGERWGNIHVLVNNAVHWPKRRQLSFEDVPAEGWRREIRANLEGYYLTIQRVLPFMRKSNWGRIVNISSELAVDGMAGGGAYTAAKAGLHGLTATLSKELGPDGIFTNVVMPGWTMTEKAWKTFPHEMIEQERLKVPTRKHSVPADIANLVVFLGSEANGNINGEFIRVTGGK</sequence>
<dbReference type="InterPro" id="IPR020904">
    <property type="entry name" value="Sc_DH/Rdtase_CS"/>
</dbReference>
<protein>
    <submittedName>
        <fullName evidence="3">SDR family oxidoreductase</fullName>
    </submittedName>
</protein>
<dbReference type="AlphaFoldDB" id="A0A4V2ZT81"/>
<comment type="similarity">
    <text evidence="1">Belongs to the short-chain dehydrogenases/reductases (SDR) family.</text>
</comment>
<dbReference type="GO" id="GO:0016491">
    <property type="term" value="F:oxidoreductase activity"/>
    <property type="evidence" value="ECO:0007669"/>
    <property type="project" value="UniProtKB-KW"/>
</dbReference>
<evidence type="ECO:0000256" key="1">
    <source>
        <dbReference type="ARBA" id="ARBA00006484"/>
    </source>
</evidence>
<dbReference type="InterPro" id="IPR050259">
    <property type="entry name" value="SDR"/>
</dbReference>
<dbReference type="PANTHER" id="PTHR42879:SF2">
    <property type="entry name" value="3-OXOACYL-[ACYL-CARRIER-PROTEIN] REDUCTASE FABG"/>
    <property type="match status" value="1"/>
</dbReference>
<proteinExistence type="inferred from homology"/>
<accession>A0A4V2ZT81</accession>
<dbReference type="PANTHER" id="PTHR42879">
    <property type="entry name" value="3-OXOACYL-(ACYL-CARRIER-PROTEIN) REDUCTASE"/>
    <property type="match status" value="1"/>
</dbReference>
<comment type="caution">
    <text evidence="3">The sequence shown here is derived from an EMBL/GenBank/DDBJ whole genome shotgun (WGS) entry which is preliminary data.</text>
</comment>
<keyword evidence="4" id="KW-1185">Reference proteome</keyword>
<dbReference type="PROSITE" id="PS00061">
    <property type="entry name" value="ADH_SHORT"/>
    <property type="match status" value="1"/>
</dbReference>
<dbReference type="CDD" id="cd05233">
    <property type="entry name" value="SDR_c"/>
    <property type="match status" value="1"/>
</dbReference>
<keyword evidence="2" id="KW-0560">Oxidoreductase</keyword>
<dbReference type="EMBL" id="SMRT01000009">
    <property type="protein sequence ID" value="TDF95924.1"/>
    <property type="molecule type" value="Genomic_DNA"/>
</dbReference>
<name>A0A4V2ZT81_9BACL</name>
<dbReference type="PRINTS" id="PR00080">
    <property type="entry name" value="SDRFAMILY"/>
</dbReference>
<dbReference type="Pfam" id="PF13561">
    <property type="entry name" value="adh_short_C2"/>
    <property type="match status" value="1"/>
</dbReference>
<organism evidence="3 4">
    <name type="scientific">Paenibacillus piri</name>
    <dbReference type="NCBI Taxonomy" id="2547395"/>
    <lineage>
        <taxon>Bacteria</taxon>
        <taxon>Bacillati</taxon>
        <taxon>Bacillota</taxon>
        <taxon>Bacilli</taxon>
        <taxon>Bacillales</taxon>
        <taxon>Paenibacillaceae</taxon>
        <taxon>Paenibacillus</taxon>
    </lineage>
</organism>
<gene>
    <name evidence="3" type="ORF">E1757_19590</name>
</gene>
<reference evidence="3 4" key="1">
    <citation type="submission" date="2019-03" db="EMBL/GenBank/DDBJ databases">
        <title>This is whole genome sequence of Paenibacillus sp MS74 strain.</title>
        <authorList>
            <person name="Trinh H.N."/>
        </authorList>
    </citation>
    <scope>NUCLEOTIDE SEQUENCE [LARGE SCALE GENOMIC DNA]</scope>
    <source>
        <strain evidence="3 4">MS74</strain>
    </source>
</reference>
<dbReference type="GO" id="GO:0032787">
    <property type="term" value="P:monocarboxylic acid metabolic process"/>
    <property type="evidence" value="ECO:0007669"/>
    <property type="project" value="UniProtKB-ARBA"/>
</dbReference>
<dbReference type="InterPro" id="IPR036291">
    <property type="entry name" value="NAD(P)-bd_dom_sf"/>
</dbReference>
<dbReference type="Proteomes" id="UP000295636">
    <property type="component" value="Unassembled WGS sequence"/>
</dbReference>
<dbReference type="InterPro" id="IPR002347">
    <property type="entry name" value="SDR_fam"/>
</dbReference>
<evidence type="ECO:0000256" key="2">
    <source>
        <dbReference type="ARBA" id="ARBA00023002"/>
    </source>
</evidence>
<dbReference type="Gene3D" id="3.40.50.720">
    <property type="entry name" value="NAD(P)-binding Rossmann-like Domain"/>
    <property type="match status" value="1"/>
</dbReference>
<dbReference type="OrthoDB" id="9805904at2"/>
<dbReference type="SUPFAM" id="SSF51735">
    <property type="entry name" value="NAD(P)-binding Rossmann-fold domains"/>
    <property type="match status" value="1"/>
</dbReference>
<dbReference type="PRINTS" id="PR00081">
    <property type="entry name" value="GDHRDH"/>
</dbReference>
<dbReference type="FunFam" id="3.40.50.720:FF:000173">
    <property type="entry name" value="3-oxoacyl-[acyl-carrier protein] reductase"/>
    <property type="match status" value="1"/>
</dbReference>
<evidence type="ECO:0000313" key="3">
    <source>
        <dbReference type="EMBL" id="TDF95924.1"/>
    </source>
</evidence>
<evidence type="ECO:0000313" key="4">
    <source>
        <dbReference type="Proteomes" id="UP000295636"/>
    </source>
</evidence>